<keyword evidence="2" id="KW-0472">Membrane</keyword>
<reference evidence="3 4" key="1">
    <citation type="submission" date="2018-05" db="EMBL/GenBank/DDBJ databases">
        <title>Micromonosporas from Atacama Desert.</title>
        <authorList>
            <person name="Carro L."/>
            <person name="Golinska P."/>
            <person name="Klenk H.-P."/>
            <person name="Goodfellow M."/>
        </authorList>
    </citation>
    <scope>NUCLEOTIDE SEQUENCE [LARGE SCALE GENOMIC DNA]</scope>
    <source>
        <strain evidence="3 4">4G51</strain>
    </source>
</reference>
<accession>A0A317CWJ8</accession>
<dbReference type="Proteomes" id="UP000246050">
    <property type="component" value="Unassembled WGS sequence"/>
</dbReference>
<evidence type="ECO:0000256" key="2">
    <source>
        <dbReference type="SAM" id="Phobius"/>
    </source>
</evidence>
<keyword evidence="2" id="KW-1133">Transmembrane helix</keyword>
<protein>
    <submittedName>
        <fullName evidence="3">Uncharacterized protein</fullName>
    </submittedName>
</protein>
<dbReference type="AlphaFoldDB" id="A0A317CWJ8"/>
<organism evidence="3 4">
    <name type="scientific">Micromonospora sicca</name>
    <dbReference type="NCBI Taxonomy" id="2202420"/>
    <lineage>
        <taxon>Bacteria</taxon>
        <taxon>Bacillati</taxon>
        <taxon>Actinomycetota</taxon>
        <taxon>Actinomycetes</taxon>
        <taxon>Micromonosporales</taxon>
        <taxon>Micromonosporaceae</taxon>
        <taxon>Micromonospora</taxon>
    </lineage>
</organism>
<evidence type="ECO:0000256" key="1">
    <source>
        <dbReference type="SAM" id="MobiDB-lite"/>
    </source>
</evidence>
<dbReference type="OrthoDB" id="4773015at2"/>
<feature type="transmembrane region" description="Helical" evidence="2">
    <location>
        <begin position="209"/>
        <end position="228"/>
    </location>
</feature>
<comment type="caution">
    <text evidence="3">The sequence shown here is derived from an EMBL/GenBank/DDBJ whole genome shotgun (WGS) entry which is preliminary data.</text>
</comment>
<dbReference type="EMBL" id="QGKS01000506">
    <property type="protein sequence ID" value="PWR06582.1"/>
    <property type="molecule type" value="Genomic_DNA"/>
</dbReference>
<evidence type="ECO:0000313" key="3">
    <source>
        <dbReference type="EMBL" id="PWR06582.1"/>
    </source>
</evidence>
<evidence type="ECO:0000313" key="4">
    <source>
        <dbReference type="Proteomes" id="UP000246050"/>
    </source>
</evidence>
<feature type="transmembrane region" description="Helical" evidence="2">
    <location>
        <begin position="156"/>
        <end position="174"/>
    </location>
</feature>
<sequence>MLRYEEYRQLREPSRLKLPSDSSIRGRGSVWHAHASTTLISWNQERRRFDDHLWALLLVENFLLQYWQLRALSASLEAAGTETTAKAARDLQRRLIFGLQEFYRSALTYGDAQDTVSSLLQSSGAERMRALMGERLDQLGSIVAAERAERAATRSTAATVAAFAAAVVLGLPAIDQTLNIIKAMPEGGVAGRLVSPLRAVTEAGAAGSFVGYLGLLAVLLVALALYAIPRRRSRPERIRPAGHAWPSGTIRVVRRDRRDDDTPAEGSEQEPSDGGQEDERWHAESDDDAS</sequence>
<name>A0A317CWJ8_9ACTN</name>
<dbReference type="RefSeq" id="WP_109805937.1">
    <property type="nucleotide sequence ID" value="NZ_QGKS01000506.1"/>
</dbReference>
<proteinExistence type="predicted"/>
<gene>
    <name evidence="3" type="ORF">DKT69_36665</name>
</gene>
<feature type="region of interest" description="Disordered" evidence="1">
    <location>
        <begin position="238"/>
        <end position="290"/>
    </location>
</feature>
<keyword evidence="2" id="KW-0812">Transmembrane</keyword>